<protein>
    <submittedName>
        <fullName evidence="10 11">4-hydroxybenzoate polyprenyltransferase, mitochondrial-like</fullName>
    </submittedName>
</protein>
<evidence type="ECO:0000256" key="5">
    <source>
        <dbReference type="ARBA" id="ARBA00022692"/>
    </source>
</evidence>
<dbReference type="PANTHER" id="PTHR11048">
    <property type="entry name" value="PRENYLTRANSFERASES"/>
    <property type="match status" value="1"/>
</dbReference>
<feature type="transmembrane region" description="Helical" evidence="8">
    <location>
        <begin position="12"/>
        <end position="31"/>
    </location>
</feature>
<dbReference type="KEGG" id="soe:110795598"/>
<name>A0A9R0I0T3_SPIOL</name>
<evidence type="ECO:0000256" key="1">
    <source>
        <dbReference type="ARBA" id="ARBA00001946"/>
    </source>
</evidence>
<dbReference type="InterPro" id="IPR039653">
    <property type="entry name" value="Prenyltransferase"/>
</dbReference>
<sequence>MITALRLGNLTKEWLIGFGFITISGLALSRYNAHLGWPYYACLTAASGQIAWQIYATGLSNRADCNRKFVSNKWFGALIFSGILFGRLSS</sequence>
<dbReference type="RefSeq" id="XP_021856311.1">
    <property type="nucleotide sequence ID" value="XM_022000619.1"/>
</dbReference>
<feature type="transmembrane region" description="Helical" evidence="8">
    <location>
        <begin position="37"/>
        <end position="57"/>
    </location>
</feature>
<keyword evidence="9" id="KW-1185">Reference proteome</keyword>
<gene>
    <name evidence="10 11 12 14" type="primary">LOC110795598</name>
    <name evidence="13 15" type="synonym">LOC110802922</name>
</gene>
<dbReference type="FunFam" id="1.20.120.1780:FF:000001">
    <property type="entry name" value="4-hydroxybenzoate octaprenyltransferase"/>
    <property type="match status" value="1"/>
</dbReference>
<dbReference type="Gene3D" id="1.20.120.1780">
    <property type="entry name" value="UbiA prenyltransferase"/>
    <property type="match status" value="1"/>
</dbReference>
<reference evidence="10 11" key="2">
    <citation type="submission" date="2025-04" db="UniProtKB">
        <authorList>
            <consortium name="RefSeq"/>
        </authorList>
    </citation>
    <scope>IDENTIFICATION</scope>
    <source>
        <tissue evidence="14 15">Leaf</tissue>
    </source>
</reference>
<keyword evidence="4" id="KW-0808">Transferase</keyword>
<comment type="cofactor">
    <cofactor evidence="1">
        <name>Mg(2+)</name>
        <dbReference type="ChEBI" id="CHEBI:18420"/>
    </cofactor>
</comment>
<evidence type="ECO:0000256" key="6">
    <source>
        <dbReference type="ARBA" id="ARBA00022989"/>
    </source>
</evidence>
<dbReference type="RefSeq" id="XP_021864062.1">
    <property type="nucleotide sequence ID" value="XM_022008370.1"/>
</dbReference>
<dbReference type="GO" id="GO:0006744">
    <property type="term" value="P:ubiquinone biosynthetic process"/>
    <property type="evidence" value="ECO:0007669"/>
    <property type="project" value="TreeGrafter"/>
</dbReference>
<keyword evidence="5 8" id="KW-0812">Transmembrane</keyword>
<evidence type="ECO:0000313" key="13">
    <source>
        <dbReference type="RefSeq" id="XP_021864062.1"/>
    </source>
</evidence>
<dbReference type="KEGG" id="soe:110802922"/>
<evidence type="ECO:0000256" key="4">
    <source>
        <dbReference type="ARBA" id="ARBA00022679"/>
    </source>
</evidence>
<dbReference type="AlphaFoldDB" id="A0A9R0I0T3"/>
<evidence type="ECO:0000313" key="14">
    <source>
        <dbReference type="RefSeq" id="XP_056682644.1"/>
    </source>
</evidence>
<organism evidence="9 12">
    <name type="scientific">Spinacia oleracea</name>
    <name type="common">Spinach</name>
    <dbReference type="NCBI Taxonomy" id="3562"/>
    <lineage>
        <taxon>Eukaryota</taxon>
        <taxon>Viridiplantae</taxon>
        <taxon>Streptophyta</taxon>
        <taxon>Embryophyta</taxon>
        <taxon>Tracheophyta</taxon>
        <taxon>Spermatophyta</taxon>
        <taxon>Magnoliopsida</taxon>
        <taxon>eudicotyledons</taxon>
        <taxon>Gunneridae</taxon>
        <taxon>Pentapetalae</taxon>
        <taxon>Caryophyllales</taxon>
        <taxon>Chenopodiaceae</taxon>
        <taxon>Chenopodioideae</taxon>
        <taxon>Anserineae</taxon>
        <taxon>Spinacia</taxon>
    </lineage>
</organism>
<comment type="similarity">
    <text evidence="3">Belongs to the UbiA prenyltransferase family.</text>
</comment>
<dbReference type="OrthoDB" id="18170at2759"/>
<evidence type="ECO:0000256" key="7">
    <source>
        <dbReference type="ARBA" id="ARBA00023136"/>
    </source>
</evidence>
<dbReference type="RefSeq" id="XP_021856310.1">
    <property type="nucleotide sequence ID" value="XM_022000618.1"/>
</dbReference>
<keyword evidence="6 8" id="KW-1133">Transmembrane helix</keyword>
<evidence type="ECO:0000256" key="8">
    <source>
        <dbReference type="SAM" id="Phobius"/>
    </source>
</evidence>
<proteinExistence type="inferred from homology"/>
<dbReference type="GeneID" id="110795598"/>
<keyword evidence="7 8" id="KW-0472">Membrane</keyword>
<dbReference type="RefSeq" id="XP_021856309.1">
    <property type="nucleotide sequence ID" value="XM_022000617.1"/>
</dbReference>
<dbReference type="GO" id="GO:0005743">
    <property type="term" value="C:mitochondrial inner membrane"/>
    <property type="evidence" value="ECO:0007669"/>
    <property type="project" value="TreeGrafter"/>
</dbReference>
<evidence type="ECO:0000313" key="10">
    <source>
        <dbReference type="RefSeq" id="XP_021856309.1"/>
    </source>
</evidence>
<evidence type="ECO:0000313" key="15">
    <source>
        <dbReference type="RefSeq" id="XP_056682956.1"/>
    </source>
</evidence>
<reference evidence="9" key="1">
    <citation type="journal article" date="2021" name="Nat. Commun.">
        <title>Genomic analyses provide insights into spinach domestication and the genetic basis of agronomic traits.</title>
        <authorList>
            <person name="Cai X."/>
            <person name="Sun X."/>
            <person name="Xu C."/>
            <person name="Sun H."/>
            <person name="Wang X."/>
            <person name="Ge C."/>
            <person name="Zhang Z."/>
            <person name="Wang Q."/>
            <person name="Fei Z."/>
            <person name="Jiao C."/>
            <person name="Wang Q."/>
        </authorList>
    </citation>
    <scope>NUCLEOTIDE SEQUENCE [LARGE SCALE GENOMIC DNA]</scope>
    <source>
        <strain evidence="9">cv. Varoflay</strain>
    </source>
</reference>
<evidence type="ECO:0000313" key="9">
    <source>
        <dbReference type="Proteomes" id="UP000813463"/>
    </source>
</evidence>
<evidence type="ECO:0000256" key="3">
    <source>
        <dbReference type="ARBA" id="ARBA00005985"/>
    </source>
</evidence>
<dbReference type="RefSeq" id="XP_056682644.1">
    <property type="nucleotide sequence ID" value="XM_056826666.1"/>
</dbReference>
<evidence type="ECO:0000256" key="2">
    <source>
        <dbReference type="ARBA" id="ARBA00004141"/>
    </source>
</evidence>
<feature type="transmembrane region" description="Helical" evidence="8">
    <location>
        <begin position="69"/>
        <end position="88"/>
    </location>
</feature>
<dbReference type="PANTHER" id="PTHR11048:SF28">
    <property type="entry name" value="4-HYDROXYBENZOATE POLYPRENYLTRANSFERASE, MITOCHONDRIAL"/>
    <property type="match status" value="1"/>
</dbReference>
<dbReference type="RefSeq" id="XP_056682956.1">
    <property type="nucleotide sequence ID" value="XM_056826978.1"/>
</dbReference>
<evidence type="ECO:0000313" key="11">
    <source>
        <dbReference type="RefSeq" id="XP_021856310.1"/>
    </source>
</evidence>
<evidence type="ECO:0000313" key="12">
    <source>
        <dbReference type="RefSeq" id="XP_021856311.1"/>
    </source>
</evidence>
<accession>A0A9R0I0T3</accession>
<dbReference type="GO" id="GO:0016765">
    <property type="term" value="F:transferase activity, transferring alkyl or aryl (other than methyl) groups"/>
    <property type="evidence" value="ECO:0007669"/>
    <property type="project" value="TreeGrafter"/>
</dbReference>
<comment type="subcellular location">
    <subcellularLocation>
        <location evidence="2">Membrane</location>
        <topology evidence="2">Multi-pass membrane protein</topology>
    </subcellularLocation>
</comment>
<dbReference type="Proteomes" id="UP000813463">
    <property type="component" value="Chromosome 4"/>
</dbReference>